<protein>
    <submittedName>
        <fullName evidence="2">Uncharacterized protein</fullName>
    </submittedName>
</protein>
<name>W4JYV1_HETIT</name>
<dbReference type="Proteomes" id="UP000030671">
    <property type="component" value="Unassembled WGS sequence"/>
</dbReference>
<keyword evidence="3" id="KW-1185">Reference proteome</keyword>
<feature type="coiled-coil region" evidence="1">
    <location>
        <begin position="59"/>
        <end position="93"/>
    </location>
</feature>
<keyword evidence="1" id="KW-0175">Coiled coil</keyword>
<dbReference type="HOGENOM" id="CLU_052398_1_0_1"/>
<evidence type="ECO:0000313" key="2">
    <source>
        <dbReference type="EMBL" id="ETW78728.1"/>
    </source>
</evidence>
<proteinExistence type="predicted"/>
<dbReference type="EMBL" id="KI925461">
    <property type="protein sequence ID" value="ETW78728.1"/>
    <property type="molecule type" value="Genomic_DNA"/>
</dbReference>
<evidence type="ECO:0000313" key="3">
    <source>
        <dbReference type="Proteomes" id="UP000030671"/>
    </source>
</evidence>
<dbReference type="RefSeq" id="XP_009549042.1">
    <property type="nucleotide sequence ID" value="XM_009550747.1"/>
</dbReference>
<sequence>MPRLVVNPHLLVCSDYTSPNFEAIRQLSRFPKEDPAATAQRLVAIWTAGNNQDRVAWTAQVAADTAAAVDAERDRLEQEAANKAKVEKELNKKKPKLLPLNPGGMPSILPVHAPPYAFHKLELIEYVKLYYFALEVCHEGSDSFKSTTDDTFTLAHSDEGLTLRAASSSCPSCKVIPDSKLSWEQFFSACTVFMVEIQRAKWPAALTQQMAFFLFALENHPMALVLEYGKQVMLLIQASVHRSWHALLKTPQNFNISVINDIFVDRTASEYTHGMQYSGIGLFLFLLPPSRSR</sequence>
<accession>W4JYV1</accession>
<dbReference type="AlphaFoldDB" id="W4JYV1"/>
<evidence type="ECO:0000256" key="1">
    <source>
        <dbReference type="SAM" id="Coils"/>
    </source>
</evidence>
<dbReference type="GeneID" id="20671055"/>
<dbReference type="KEGG" id="hir:HETIRDRAFT_324454"/>
<dbReference type="OrthoDB" id="3037913at2759"/>
<dbReference type="InParanoid" id="W4JYV1"/>
<reference evidence="2 3" key="1">
    <citation type="journal article" date="2012" name="New Phytol.">
        <title>Insight into trade-off between wood decay and parasitism from the genome of a fungal forest pathogen.</title>
        <authorList>
            <person name="Olson A."/>
            <person name="Aerts A."/>
            <person name="Asiegbu F."/>
            <person name="Belbahri L."/>
            <person name="Bouzid O."/>
            <person name="Broberg A."/>
            <person name="Canback B."/>
            <person name="Coutinho P.M."/>
            <person name="Cullen D."/>
            <person name="Dalman K."/>
            <person name="Deflorio G."/>
            <person name="van Diepen L.T."/>
            <person name="Dunand C."/>
            <person name="Duplessis S."/>
            <person name="Durling M."/>
            <person name="Gonthier P."/>
            <person name="Grimwood J."/>
            <person name="Fossdal C.G."/>
            <person name="Hansson D."/>
            <person name="Henrissat B."/>
            <person name="Hietala A."/>
            <person name="Himmelstrand K."/>
            <person name="Hoffmeister D."/>
            <person name="Hogberg N."/>
            <person name="James T.Y."/>
            <person name="Karlsson M."/>
            <person name="Kohler A."/>
            <person name="Kues U."/>
            <person name="Lee Y.H."/>
            <person name="Lin Y.C."/>
            <person name="Lind M."/>
            <person name="Lindquist E."/>
            <person name="Lombard V."/>
            <person name="Lucas S."/>
            <person name="Lunden K."/>
            <person name="Morin E."/>
            <person name="Murat C."/>
            <person name="Park J."/>
            <person name="Raffaello T."/>
            <person name="Rouze P."/>
            <person name="Salamov A."/>
            <person name="Schmutz J."/>
            <person name="Solheim H."/>
            <person name="Stahlberg J."/>
            <person name="Velez H."/>
            <person name="de Vries R.P."/>
            <person name="Wiebenga A."/>
            <person name="Woodward S."/>
            <person name="Yakovlev I."/>
            <person name="Garbelotto M."/>
            <person name="Martin F."/>
            <person name="Grigoriev I.V."/>
            <person name="Stenlid J."/>
        </authorList>
    </citation>
    <scope>NUCLEOTIDE SEQUENCE [LARGE SCALE GENOMIC DNA]</scope>
    <source>
        <strain evidence="2 3">TC 32-1</strain>
    </source>
</reference>
<organism evidence="2 3">
    <name type="scientific">Heterobasidion irregulare (strain TC 32-1)</name>
    <dbReference type="NCBI Taxonomy" id="747525"/>
    <lineage>
        <taxon>Eukaryota</taxon>
        <taxon>Fungi</taxon>
        <taxon>Dikarya</taxon>
        <taxon>Basidiomycota</taxon>
        <taxon>Agaricomycotina</taxon>
        <taxon>Agaricomycetes</taxon>
        <taxon>Russulales</taxon>
        <taxon>Bondarzewiaceae</taxon>
        <taxon>Heterobasidion</taxon>
        <taxon>Heterobasidion annosum species complex</taxon>
    </lineage>
</organism>
<gene>
    <name evidence="2" type="ORF">HETIRDRAFT_324454</name>
</gene>
<dbReference type="eggNOG" id="ENOG502SRFY">
    <property type="taxonomic scope" value="Eukaryota"/>
</dbReference>